<dbReference type="RefSeq" id="WP_320752993.1">
    <property type="nucleotide sequence ID" value="NZ_JAWNFV010000001.1"/>
</dbReference>
<evidence type="ECO:0000256" key="2">
    <source>
        <dbReference type="ARBA" id="ARBA00022801"/>
    </source>
</evidence>
<dbReference type="GO" id="GO:0003678">
    <property type="term" value="F:DNA helicase activity"/>
    <property type="evidence" value="ECO:0007669"/>
    <property type="project" value="UniProtKB-EC"/>
</dbReference>
<dbReference type="EC" id="3.6.4.12" evidence="6"/>
<sequence>MRKELTEILELVVADLGGAVREGQNRMVEETATALEDSSHLLIQAGTGTGKSIGYLVPLMEWSVRTGQRAAVSTATLALQRQIVGQDAPRVARAVSAVTGHEPHIALLKGWNNYVCLRKVHGGYPEDDALVSRAEGEYGASATGEEVMRLREWAAETETGDRDDLVPGVSERAWRQVSLSKPECVGVKCPLREVCFPVRARTEAAEADIVITNHAMLGVHSSGTPVLPDVDAFVVDEAHDLADRVTSQLTFALSHGEITGLARLLRREKILADGIERARNGVVDILDELEEGRLTSLPAPLQDALMLLLRELQLVENDVAALPGSTESDAATKAVVRHRLSTCVDMVSAMVSDEVANGSLVVWVSRDLEGRSSLCAAPLDVSAPLADTLFEARPAILTSATLAIGGRFDLAARQIGFSYPSQGPWRGIDVGSPFTYHQQGILYIARHLPVPGKDGYGEETLRELVELIEASRGGALCLFTSRKAANEAAAFARDHLDLPIFLQGEDQLPTLVRDFAADPHASLFGTLSLWQGVDVPGLTCRLVTIDRIPFPRPNDALVQARSRRANERGFNGFMDVSAAHAALLLAQGAGRLIRSEGDRGVVAILDPRLVTARYGGFFRASLPRMWGTADGAVVRAALGRLAEQLG</sequence>
<evidence type="ECO:0000313" key="7">
    <source>
        <dbReference type="Proteomes" id="UP001288320"/>
    </source>
</evidence>
<dbReference type="GO" id="GO:0003676">
    <property type="term" value="F:nucleic acid binding"/>
    <property type="evidence" value="ECO:0007669"/>
    <property type="project" value="InterPro"/>
</dbReference>
<dbReference type="PANTHER" id="PTHR11472">
    <property type="entry name" value="DNA REPAIR DEAD HELICASE RAD3/XP-D SUBFAMILY MEMBER"/>
    <property type="match status" value="1"/>
</dbReference>
<keyword evidence="1" id="KW-0547">Nucleotide-binding</keyword>
<dbReference type="InterPro" id="IPR045028">
    <property type="entry name" value="DinG/Rad3-like"/>
</dbReference>
<dbReference type="Pfam" id="PF13307">
    <property type="entry name" value="Helicase_C_2"/>
    <property type="match status" value="1"/>
</dbReference>
<dbReference type="EMBL" id="JAWNFV010000001">
    <property type="protein sequence ID" value="MDY5139770.1"/>
    <property type="molecule type" value="Genomic_DNA"/>
</dbReference>
<dbReference type="GO" id="GO:0006139">
    <property type="term" value="P:nucleobase-containing compound metabolic process"/>
    <property type="evidence" value="ECO:0007669"/>
    <property type="project" value="InterPro"/>
</dbReference>
<dbReference type="InterPro" id="IPR027417">
    <property type="entry name" value="P-loop_NTPase"/>
</dbReference>
<dbReference type="GO" id="GO:0005524">
    <property type="term" value="F:ATP binding"/>
    <property type="evidence" value="ECO:0007669"/>
    <property type="project" value="UniProtKB-KW"/>
</dbReference>
<dbReference type="SUPFAM" id="SSF52540">
    <property type="entry name" value="P-loop containing nucleoside triphosphate hydrolases"/>
    <property type="match status" value="1"/>
</dbReference>
<dbReference type="GO" id="GO:0016818">
    <property type="term" value="F:hydrolase activity, acting on acid anhydrides, in phosphorus-containing anhydrides"/>
    <property type="evidence" value="ECO:0007669"/>
    <property type="project" value="InterPro"/>
</dbReference>
<feature type="domain" description="Helicase ATP-binding" evidence="5">
    <location>
        <begin position="10"/>
        <end position="296"/>
    </location>
</feature>
<dbReference type="InterPro" id="IPR014013">
    <property type="entry name" value="Helic_SF1/SF2_ATP-bd_DinG/Rad3"/>
</dbReference>
<evidence type="ECO:0000256" key="4">
    <source>
        <dbReference type="ARBA" id="ARBA00038058"/>
    </source>
</evidence>
<keyword evidence="2 6" id="KW-0378">Hydrolase</keyword>
<gene>
    <name evidence="6" type="ORF">R6G74_00355</name>
</gene>
<comment type="similarity">
    <text evidence="4">Belongs to the helicase family. DinG subfamily.</text>
</comment>
<organism evidence="6 7">
    <name type="scientific">Actinotignum timonense</name>
    <dbReference type="NCBI Taxonomy" id="1870995"/>
    <lineage>
        <taxon>Bacteria</taxon>
        <taxon>Bacillati</taxon>
        <taxon>Actinomycetota</taxon>
        <taxon>Actinomycetes</taxon>
        <taxon>Actinomycetales</taxon>
        <taxon>Actinomycetaceae</taxon>
        <taxon>Actinotignum</taxon>
    </lineage>
</organism>
<dbReference type="Proteomes" id="UP001288320">
    <property type="component" value="Unassembled WGS sequence"/>
</dbReference>
<proteinExistence type="inferred from homology"/>
<accession>A0AAW9H9G9</accession>
<name>A0AAW9H9G9_9ACTO</name>
<dbReference type="InterPro" id="IPR006555">
    <property type="entry name" value="ATP-dep_Helicase_C"/>
</dbReference>
<dbReference type="AlphaFoldDB" id="A0AAW9H9G9"/>
<evidence type="ECO:0000256" key="3">
    <source>
        <dbReference type="ARBA" id="ARBA00022840"/>
    </source>
</evidence>
<dbReference type="PROSITE" id="PS51193">
    <property type="entry name" value="HELICASE_ATP_BIND_2"/>
    <property type="match status" value="1"/>
</dbReference>
<keyword evidence="3" id="KW-0067">ATP-binding</keyword>
<evidence type="ECO:0000256" key="1">
    <source>
        <dbReference type="ARBA" id="ARBA00022741"/>
    </source>
</evidence>
<evidence type="ECO:0000259" key="5">
    <source>
        <dbReference type="PROSITE" id="PS51193"/>
    </source>
</evidence>
<dbReference type="Gene3D" id="3.40.50.300">
    <property type="entry name" value="P-loop containing nucleotide triphosphate hydrolases"/>
    <property type="match status" value="2"/>
</dbReference>
<keyword evidence="6" id="KW-0347">Helicase</keyword>
<reference evidence="6" key="1">
    <citation type="submission" date="2023-10" db="EMBL/GenBank/DDBJ databases">
        <title>Whole Genome based description of the genera Actinobaculum and Actinotignum reveals a complex phylogenetic relationship within the species included in the genus Actinotignum.</title>
        <authorList>
            <person name="Jensen C.S."/>
            <person name="Dargis R."/>
            <person name="Kemp M."/>
            <person name="Christensen J.J."/>
        </authorList>
    </citation>
    <scope>NUCLEOTIDE SEQUENCE</scope>
    <source>
        <strain evidence="6">SLA_B245</strain>
    </source>
</reference>
<comment type="caution">
    <text evidence="6">The sequence shown here is derived from an EMBL/GenBank/DDBJ whole genome shotgun (WGS) entry which is preliminary data.</text>
</comment>
<protein>
    <submittedName>
        <fullName evidence="6">ATP-dependent DNA helicase</fullName>
        <ecNumber evidence="6">3.6.4.12</ecNumber>
    </submittedName>
</protein>
<dbReference type="SMART" id="SM00491">
    <property type="entry name" value="HELICc2"/>
    <property type="match status" value="1"/>
</dbReference>
<evidence type="ECO:0000313" key="6">
    <source>
        <dbReference type="EMBL" id="MDY5139770.1"/>
    </source>
</evidence>
<dbReference type="PANTHER" id="PTHR11472:SF34">
    <property type="entry name" value="REGULATOR OF TELOMERE ELONGATION HELICASE 1"/>
    <property type="match status" value="1"/>
</dbReference>